<evidence type="ECO:0000256" key="9">
    <source>
        <dbReference type="ARBA" id="ARBA00031625"/>
    </source>
</evidence>
<feature type="transmembrane region" description="Helical" evidence="11">
    <location>
        <begin position="51"/>
        <end position="72"/>
    </location>
</feature>
<dbReference type="SUPFAM" id="SSF81452">
    <property type="entry name" value="Cytochrome c oxidase subunit III-like"/>
    <property type="match status" value="1"/>
</dbReference>
<dbReference type="Proteomes" id="UP000315439">
    <property type="component" value="Unassembled WGS sequence"/>
</dbReference>
<dbReference type="Gene3D" id="1.20.120.80">
    <property type="entry name" value="Cytochrome c oxidase, subunit III, four-helix bundle"/>
    <property type="match status" value="1"/>
</dbReference>
<dbReference type="PANTHER" id="PTHR11403">
    <property type="entry name" value="CYTOCHROME C OXIDASE SUBUNIT III"/>
    <property type="match status" value="1"/>
</dbReference>
<evidence type="ECO:0000256" key="7">
    <source>
        <dbReference type="ARBA" id="ARBA00023136"/>
    </source>
</evidence>
<evidence type="ECO:0000256" key="4">
    <source>
        <dbReference type="ARBA" id="ARBA00022692"/>
    </source>
</evidence>
<evidence type="ECO:0000259" key="12">
    <source>
        <dbReference type="PROSITE" id="PS50253"/>
    </source>
</evidence>
<feature type="transmembrane region" description="Helical" evidence="11">
    <location>
        <begin position="195"/>
        <end position="215"/>
    </location>
</feature>
<keyword evidence="7 11" id="KW-0472">Membrane</keyword>
<gene>
    <name evidence="13" type="ORF">FLL46_04530</name>
</gene>
<evidence type="ECO:0000256" key="10">
    <source>
        <dbReference type="RuleBase" id="RU003376"/>
    </source>
</evidence>
<dbReference type="OrthoDB" id="9810850at2"/>
<comment type="subcellular location">
    <subcellularLocation>
        <location evidence="10">Cell membrane</location>
        <topology evidence="10">Multi-pass membrane protein</topology>
    </subcellularLocation>
    <subcellularLocation>
        <location evidence="1">Membrane</location>
        <topology evidence="1">Multi-pass membrane protein</topology>
    </subcellularLocation>
</comment>
<feature type="transmembrane region" description="Helical" evidence="11">
    <location>
        <begin position="96"/>
        <end position="117"/>
    </location>
</feature>
<evidence type="ECO:0000313" key="14">
    <source>
        <dbReference type="Proteomes" id="UP000315439"/>
    </source>
</evidence>
<dbReference type="PROSITE" id="PS50253">
    <property type="entry name" value="COX3"/>
    <property type="match status" value="1"/>
</dbReference>
<proteinExistence type="inferred from homology"/>
<dbReference type="GO" id="GO:0005886">
    <property type="term" value="C:plasma membrane"/>
    <property type="evidence" value="ECO:0007669"/>
    <property type="project" value="UniProtKB-SubCell"/>
</dbReference>
<keyword evidence="14" id="KW-1185">Reference proteome</keyword>
<dbReference type="Gene3D" id="1.10.287.70">
    <property type="match status" value="1"/>
</dbReference>
<dbReference type="Pfam" id="PF00510">
    <property type="entry name" value="COX3"/>
    <property type="match status" value="1"/>
</dbReference>
<dbReference type="InterPro" id="IPR013833">
    <property type="entry name" value="Cyt_c_oxidase_su3_a-hlx"/>
</dbReference>
<organism evidence="13 14">
    <name type="scientific">Aliikangiella coralliicola</name>
    <dbReference type="NCBI Taxonomy" id="2592383"/>
    <lineage>
        <taxon>Bacteria</taxon>
        <taxon>Pseudomonadati</taxon>
        <taxon>Pseudomonadota</taxon>
        <taxon>Gammaproteobacteria</taxon>
        <taxon>Oceanospirillales</taxon>
        <taxon>Pleioneaceae</taxon>
        <taxon>Aliikangiella</taxon>
    </lineage>
</organism>
<dbReference type="EMBL" id="VIKS01000003">
    <property type="protein sequence ID" value="TQV88804.1"/>
    <property type="molecule type" value="Genomic_DNA"/>
</dbReference>
<evidence type="ECO:0000313" key="13">
    <source>
        <dbReference type="EMBL" id="TQV88804.1"/>
    </source>
</evidence>
<evidence type="ECO:0000256" key="8">
    <source>
        <dbReference type="ARBA" id="ARBA00031400"/>
    </source>
</evidence>
<feature type="transmembrane region" description="Helical" evidence="11">
    <location>
        <begin position="235"/>
        <end position="258"/>
    </location>
</feature>
<sequence length="299" mass="33877">MSTETEEKYEKYYVPEQSKWPIVGAVGLFLIAFGGANFIQQTTGKYGNDGSMGWITFAAGLTIIFYMMWGWWRDTINESMEGLYSSQMDRSFRQGMLWFISSEVMFFAAFFGALFYARALVMPWLGGEGNNVMTHALLWPDFIPQWPMTETPGGETTQGMGPWGLPAINTAILLTSSWTLTIAHHALRDGNRNALLNYTSITALLGIIFLGLQVWEYIHAYQEMGLTLGSGIYGSTFFMLTGFHGFHVTIGTIYLIVLSIRCASGHFTAENHFAYEAGAWYWHFVDVVWLFLFIFVYII</sequence>
<evidence type="ECO:0000256" key="11">
    <source>
        <dbReference type="SAM" id="Phobius"/>
    </source>
</evidence>
<dbReference type="AlphaFoldDB" id="A0A545UH56"/>
<dbReference type="InterPro" id="IPR033945">
    <property type="entry name" value="Cyt_c_oxase_su3_dom"/>
</dbReference>
<feature type="transmembrane region" description="Helical" evidence="11">
    <location>
        <begin position="20"/>
        <end position="39"/>
    </location>
</feature>
<dbReference type="InterPro" id="IPR000298">
    <property type="entry name" value="Cyt_c_oxidase-like_su3"/>
</dbReference>
<dbReference type="GO" id="GO:0019646">
    <property type="term" value="P:aerobic electron transport chain"/>
    <property type="evidence" value="ECO:0007669"/>
    <property type="project" value="InterPro"/>
</dbReference>
<comment type="caution">
    <text evidence="13">The sequence shown here is derived from an EMBL/GenBank/DDBJ whole genome shotgun (WGS) entry which is preliminary data.</text>
</comment>
<dbReference type="GO" id="GO:0004129">
    <property type="term" value="F:cytochrome-c oxidase activity"/>
    <property type="evidence" value="ECO:0007669"/>
    <property type="project" value="UniProtKB-EC"/>
</dbReference>
<name>A0A545UH56_9GAMM</name>
<keyword evidence="5" id="KW-1278">Translocase</keyword>
<dbReference type="PANTHER" id="PTHR11403:SF7">
    <property type="entry name" value="CYTOCHROME C OXIDASE SUBUNIT 3"/>
    <property type="match status" value="1"/>
</dbReference>
<keyword evidence="6 11" id="KW-1133">Transmembrane helix</keyword>
<dbReference type="EC" id="7.1.1.9" evidence="3"/>
<dbReference type="RefSeq" id="WP_142892289.1">
    <property type="nucleotide sequence ID" value="NZ_ML660161.1"/>
</dbReference>
<feature type="transmembrane region" description="Helical" evidence="11">
    <location>
        <begin position="163"/>
        <end position="183"/>
    </location>
</feature>
<comment type="similarity">
    <text evidence="2 10">Belongs to the cytochrome c oxidase subunit 3 family.</text>
</comment>
<evidence type="ECO:0000256" key="5">
    <source>
        <dbReference type="ARBA" id="ARBA00022967"/>
    </source>
</evidence>
<reference evidence="13 14" key="1">
    <citation type="submission" date="2019-07" db="EMBL/GenBank/DDBJ databases">
        <title>Draft genome for Aliikangiella sp. M105.</title>
        <authorList>
            <person name="Wang G."/>
        </authorList>
    </citation>
    <scope>NUCLEOTIDE SEQUENCE [LARGE SCALE GENOMIC DNA]</scope>
    <source>
        <strain evidence="13 14">M105</strain>
    </source>
</reference>
<evidence type="ECO:0000256" key="6">
    <source>
        <dbReference type="ARBA" id="ARBA00022989"/>
    </source>
</evidence>
<dbReference type="InterPro" id="IPR024791">
    <property type="entry name" value="Cyt_c/ubiquinol_Oxase_su3"/>
</dbReference>
<dbReference type="FunFam" id="1.20.120.80:FF:000003">
    <property type="entry name" value="Cytochrome c oxidase subunit 3"/>
    <property type="match status" value="1"/>
</dbReference>
<dbReference type="CDD" id="cd01665">
    <property type="entry name" value="Cyt_c_Oxidase_III"/>
    <property type="match status" value="1"/>
</dbReference>
<feature type="transmembrane region" description="Helical" evidence="11">
    <location>
        <begin position="279"/>
        <end position="298"/>
    </location>
</feature>
<dbReference type="InterPro" id="IPR035973">
    <property type="entry name" value="Cyt_c_oxidase_su3-like_sf"/>
</dbReference>
<keyword evidence="4 10" id="KW-0812">Transmembrane</keyword>
<evidence type="ECO:0000256" key="2">
    <source>
        <dbReference type="ARBA" id="ARBA00010581"/>
    </source>
</evidence>
<evidence type="ECO:0000256" key="1">
    <source>
        <dbReference type="ARBA" id="ARBA00004141"/>
    </source>
</evidence>
<protein>
    <recommendedName>
        <fullName evidence="3">cytochrome-c oxidase</fullName>
        <ecNumber evidence="3">7.1.1.9</ecNumber>
    </recommendedName>
    <alternativeName>
        <fullName evidence="8">Cytochrome aa3 subunit 3</fullName>
    </alternativeName>
    <alternativeName>
        <fullName evidence="9">Cytochrome c oxidase polypeptide III</fullName>
    </alternativeName>
</protein>
<feature type="domain" description="Heme-copper oxidase subunit III family profile" evidence="12">
    <location>
        <begin position="8"/>
        <end position="299"/>
    </location>
</feature>
<accession>A0A545UH56</accession>
<evidence type="ECO:0000256" key="3">
    <source>
        <dbReference type="ARBA" id="ARBA00012949"/>
    </source>
</evidence>